<sequence length="393" mass="44047">MRLALFTDTYEPERNGVARSLGRWKAYLQRRGVECLVLAPERSIFDSKAAMQASSVERFASLPFFLYPECRLALPNPLHLRHALHEFNPTLIHVATPFNLGLCGIHYARRHQIPLIASYHTNFDQYLPFYNLQWMVKMLSRYMEWFHHDCKKIFVPSTSTLQDLTRKGWGAERLSVWSRGIDTSLFHPGVNREQLLAQHGIQHESFVVFYAGRLAPEKDVETAIEAFSLFQKQTNAQVKLVLAGDGPSSEALQQQCARSGVAATFLGFQTSEELQRWYAAADLFLFPSATETFGNVVLEAMACGTPVLCANKGGVLDSVSHGLNGLLCEAGSPASFAAALALLHEDEERRRSLGISARLFSLRKSWDAIFDGLLAECERQSAQGRSPVSHIMR</sequence>
<dbReference type="AlphaFoldDB" id="A0A1B2DK09"/>
<feature type="domain" description="Glycosyltransferase subfamily 4-like N-terminal" evidence="2">
    <location>
        <begin position="15"/>
        <end position="184"/>
    </location>
</feature>
<dbReference type="Pfam" id="PF00534">
    <property type="entry name" value="Glycos_transf_1"/>
    <property type="match status" value="1"/>
</dbReference>
<reference evidence="3" key="1">
    <citation type="submission" date="2016-08" db="EMBL/GenBank/DDBJ databases">
        <title>Complete Genome Seqeunce of Paenibacillus sp. BIHB 4019 from tea rhizoplane.</title>
        <authorList>
            <person name="Thakur R."/>
            <person name="Swarnkar M.K."/>
            <person name="Gulati A."/>
        </authorList>
    </citation>
    <scope>NUCLEOTIDE SEQUENCE [LARGE SCALE GENOMIC DNA]</scope>
    <source>
        <strain evidence="3">BIHB4019</strain>
    </source>
</reference>
<name>A0A1B2DK09_9BACL</name>
<dbReference type="EMBL" id="CP016808">
    <property type="protein sequence ID" value="ANY68057.1"/>
    <property type="molecule type" value="Genomic_DNA"/>
</dbReference>
<dbReference type="InterPro" id="IPR001296">
    <property type="entry name" value="Glyco_trans_1"/>
</dbReference>
<evidence type="ECO:0000313" key="3">
    <source>
        <dbReference type="EMBL" id="ANY68057.1"/>
    </source>
</evidence>
<dbReference type="InterPro" id="IPR028098">
    <property type="entry name" value="Glyco_trans_4-like_N"/>
</dbReference>
<proteinExistence type="predicted"/>
<evidence type="ECO:0000259" key="2">
    <source>
        <dbReference type="Pfam" id="PF13439"/>
    </source>
</evidence>
<dbReference type="RefSeq" id="WP_099519221.1">
    <property type="nucleotide sequence ID" value="NZ_CP016808.1"/>
</dbReference>
<dbReference type="InterPro" id="IPR050194">
    <property type="entry name" value="Glycosyltransferase_grp1"/>
</dbReference>
<dbReference type="CDD" id="cd03814">
    <property type="entry name" value="GT4-like"/>
    <property type="match status" value="1"/>
</dbReference>
<dbReference type="PANTHER" id="PTHR45947:SF3">
    <property type="entry name" value="SULFOQUINOVOSYL TRANSFERASE SQD2"/>
    <property type="match status" value="1"/>
</dbReference>
<dbReference type="Pfam" id="PF13439">
    <property type="entry name" value="Glyco_transf_4"/>
    <property type="match status" value="1"/>
</dbReference>
<dbReference type="SUPFAM" id="SSF53756">
    <property type="entry name" value="UDP-Glycosyltransferase/glycogen phosphorylase"/>
    <property type="match status" value="1"/>
</dbReference>
<protein>
    <submittedName>
        <fullName evidence="3">Glycosyl transferase</fullName>
    </submittedName>
</protein>
<organism evidence="3">
    <name type="scientific">Paenibacillus sp. BIHB 4019</name>
    <dbReference type="NCBI Taxonomy" id="1870819"/>
    <lineage>
        <taxon>Bacteria</taxon>
        <taxon>Bacillati</taxon>
        <taxon>Bacillota</taxon>
        <taxon>Bacilli</taxon>
        <taxon>Bacillales</taxon>
        <taxon>Paenibacillaceae</taxon>
        <taxon>Paenibacillus</taxon>
    </lineage>
</organism>
<dbReference type="PANTHER" id="PTHR45947">
    <property type="entry name" value="SULFOQUINOVOSYL TRANSFERASE SQD2"/>
    <property type="match status" value="1"/>
</dbReference>
<dbReference type="GO" id="GO:0016758">
    <property type="term" value="F:hexosyltransferase activity"/>
    <property type="evidence" value="ECO:0007669"/>
    <property type="project" value="TreeGrafter"/>
</dbReference>
<accession>A0A1B2DK09</accession>
<gene>
    <name evidence="3" type="ORF">BBD42_17430</name>
</gene>
<feature type="domain" description="Glycosyl transferase family 1" evidence="1">
    <location>
        <begin position="192"/>
        <end position="358"/>
    </location>
</feature>
<evidence type="ECO:0000259" key="1">
    <source>
        <dbReference type="Pfam" id="PF00534"/>
    </source>
</evidence>
<dbReference type="Gene3D" id="3.40.50.2000">
    <property type="entry name" value="Glycogen Phosphorylase B"/>
    <property type="match status" value="2"/>
</dbReference>
<keyword evidence="3" id="KW-0808">Transferase</keyword>